<dbReference type="PANTHER" id="PTHR23017">
    <property type="entry name" value="SERPENTINE RECEPTOR, CLASS X"/>
    <property type="match status" value="1"/>
</dbReference>
<keyword evidence="1" id="KW-0812">Transmembrane</keyword>
<sequence>MWLYGTEPCARFLAGVDIYYNGSLIAILSATDIVTMVQLKLRRKTKTSGARAQAAARQRRKEFLFSAQTAVNSSTYPLLYIAYYSATFMVDMKLPLFLCTTLAWAMLHSIAGVLFVKNYTLQEFVLKMAANGSITVLPEETQEPVHLLILEAILLFLSTHLPAGSGSLDSWVVSQTKVTAYGNNDMRIREASRRNKKEFMFFVQSIQQAPVYGEFVSQGIRERKGNMNGVSHHKV</sequence>
<dbReference type="PANTHER" id="PTHR23017:SF3">
    <property type="entry name" value="G-PROTEIN COUPLED RECEPTORS FAMILY 1 PROFILE DOMAIN-CONTAINING PROTEIN"/>
    <property type="match status" value="1"/>
</dbReference>
<organism evidence="3 4">
    <name type="scientific">Teladorsagia circumcincta</name>
    <name type="common">Brown stomach worm</name>
    <name type="synonym">Ostertagia circumcincta</name>
    <dbReference type="NCBI Taxonomy" id="45464"/>
    <lineage>
        <taxon>Eukaryota</taxon>
        <taxon>Metazoa</taxon>
        <taxon>Ecdysozoa</taxon>
        <taxon>Nematoda</taxon>
        <taxon>Chromadorea</taxon>
        <taxon>Rhabditida</taxon>
        <taxon>Rhabditina</taxon>
        <taxon>Rhabditomorpha</taxon>
        <taxon>Strongyloidea</taxon>
        <taxon>Trichostrongylidae</taxon>
        <taxon>Teladorsagia</taxon>
    </lineage>
</organism>
<keyword evidence="4" id="KW-1185">Reference proteome</keyword>
<keyword evidence="1" id="KW-1133">Transmembrane helix</keyword>
<feature type="transmembrane region" description="Helical" evidence="1">
    <location>
        <begin position="62"/>
        <end position="83"/>
    </location>
</feature>
<evidence type="ECO:0000313" key="4">
    <source>
        <dbReference type="Proteomes" id="UP000230423"/>
    </source>
</evidence>
<dbReference type="Proteomes" id="UP000230423">
    <property type="component" value="Unassembled WGS sequence"/>
</dbReference>
<gene>
    <name evidence="3" type="ORF">TELCIR_03516</name>
</gene>
<keyword evidence="1" id="KW-0472">Membrane</keyword>
<name>A0A2G9UW49_TELCI</name>
<dbReference type="AlphaFoldDB" id="A0A2G9UW49"/>
<reference evidence="3 4" key="1">
    <citation type="submission" date="2015-09" db="EMBL/GenBank/DDBJ databases">
        <title>Draft genome of the parasitic nematode Teladorsagia circumcincta isolate WARC Sus (inbred).</title>
        <authorList>
            <person name="Mitreva M."/>
        </authorList>
    </citation>
    <scope>NUCLEOTIDE SEQUENCE [LARGE SCALE GENOMIC DNA]</scope>
    <source>
        <strain evidence="3 4">S</strain>
    </source>
</reference>
<dbReference type="Pfam" id="PF10328">
    <property type="entry name" value="7TM_GPCR_Srx"/>
    <property type="match status" value="1"/>
</dbReference>
<feature type="domain" description="7TM GPCR serpentine receptor class x (Srx)" evidence="2">
    <location>
        <begin position="2"/>
        <end position="114"/>
    </location>
</feature>
<protein>
    <recommendedName>
        <fullName evidence="2">7TM GPCR serpentine receptor class x (Srx) domain-containing protein</fullName>
    </recommendedName>
</protein>
<evidence type="ECO:0000256" key="1">
    <source>
        <dbReference type="SAM" id="Phobius"/>
    </source>
</evidence>
<dbReference type="InterPro" id="IPR019430">
    <property type="entry name" value="7TM_GPCR_serpentine_rcpt_Srx"/>
</dbReference>
<accession>A0A2G9UW49</accession>
<proteinExistence type="predicted"/>
<feature type="transmembrane region" description="Helical" evidence="1">
    <location>
        <begin position="95"/>
        <end position="116"/>
    </location>
</feature>
<evidence type="ECO:0000259" key="2">
    <source>
        <dbReference type="Pfam" id="PF10328"/>
    </source>
</evidence>
<dbReference type="EMBL" id="KZ345272">
    <property type="protein sequence ID" value="PIO74475.1"/>
    <property type="molecule type" value="Genomic_DNA"/>
</dbReference>
<evidence type="ECO:0000313" key="3">
    <source>
        <dbReference type="EMBL" id="PIO74475.1"/>
    </source>
</evidence>
<feature type="transmembrane region" description="Helical" evidence="1">
    <location>
        <begin position="20"/>
        <end position="41"/>
    </location>
</feature>